<comment type="caution">
    <text evidence="1">The sequence shown here is derived from an EMBL/GenBank/DDBJ whole genome shotgun (WGS) entry which is preliminary data.</text>
</comment>
<dbReference type="AlphaFoldDB" id="A0AAE0XMD5"/>
<reference evidence="1" key="1">
    <citation type="journal article" date="2023" name="G3 (Bethesda)">
        <title>A reference genome for the long-term kleptoplast-retaining sea slug Elysia crispata morphotype clarki.</title>
        <authorList>
            <person name="Eastman K.E."/>
            <person name="Pendleton A.L."/>
            <person name="Shaikh M.A."/>
            <person name="Suttiyut T."/>
            <person name="Ogas R."/>
            <person name="Tomko P."/>
            <person name="Gavelis G."/>
            <person name="Widhalm J.R."/>
            <person name="Wisecaver J.H."/>
        </authorList>
    </citation>
    <scope>NUCLEOTIDE SEQUENCE</scope>
    <source>
        <strain evidence="1">ECLA1</strain>
    </source>
</reference>
<accession>A0AAE0XMD5</accession>
<dbReference type="EMBL" id="JAWDGP010008037">
    <property type="protein sequence ID" value="KAK3696570.1"/>
    <property type="molecule type" value="Genomic_DNA"/>
</dbReference>
<organism evidence="1 2">
    <name type="scientific">Elysia crispata</name>
    <name type="common">lettuce slug</name>
    <dbReference type="NCBI Taxonomy" id="231223"/>
    <lineage>
        <taxon>Eukaryota</taxon>
        <taxon>Metazoa</taxon>
        <taxon>Spiralia</taxon>
        <taxon>Lophotrochozoa</taxon>
        <taxon>Mollusca</taxon>
        <taxon>Gastropoda</taxon>
        <taxon>Heterobranchia</taxon>
        <taxon>Euthyneura</taxon>
        <taxon>Panpulmonata</taxon>
        <taxon>Sacoglossa</taxon>
        <taxon>Placobranchoidea</taxon>
        <taxon>Plakobranchidae</taxon>
        <taxon>Elysia</taxon>
    </lineage>
</organism>
<name>A0AAE0XMD5_9GAST</name>
<proteinExistence type="predicted"/>
<evidence type="ECO:0000313" key="2">
    <source>
        <dbReference type="Proteomes" id="UP001283361"/>
    </source>
</evidence>
<evidence type="ECO:0000313" key="1">
    <source>
        <dbReference type="EMBL" id="KAK3696570.1"/>
    </source>
</evidence>
<dbReference type="Proteomes" id="UP001283361">
    <property type="component" value="Unassembled WGS sequence"/>
</dbReference>
<gene>
    <name evidence="1" type="ORF">RRG08_064869</name>
</gene>
<protein>
    <submittedName>
        <fullName evidence="1">Uncharacterized protein</fullName>
    </submittedName>
</protein>
<sequence>MERAPSMRPRQSFTPGLTEWVWDLVMAYYERSRCALAGEVKDATAISAKYERNLSLHRTPSMSSRVKGFRMGCDGVLDAMETKLFGLYTRRDENGQFFLFAVDLVSSKLQMTV</sequence>
<keyword evidence="2" id="KW-1185">Reference proteome</keyword>